<evidence type="ECO:0008006" key="5">
    <source>
        <dbReference type="Google" id="ProtNLM"/>
    </source>
</evidence>
<accession>A0AA43QFD7</accession>
<evidence type="ECO:0000256" key="1">
    <source>
        <dbReference type="SAM" id="MobiDB-lite"/>
    </source>
</evidence>
<feature type="compositionally biased region" description="Polar residues" evidence="1">
    <location>
        <begin position="17"/>
        <end position="33"/>
    </location>
</feature>
<dbReference type="EMBL" id="JAPUFD010000001">
    <property type="protein sequence ID" value="MDI1485545.1"/>
    <property type="molecule type" value="Genomic_DNA"/>
</dbReference>
<comment type="caution">
    <text evidence="3">The sequence shown here is derived from an EMBL/GenBank/DDBJ whole genome shotgun (WGS) entry which is preliminary data.</text>
</comment>
<dbReference type="Proteomes" id="UP001161017">
    <property type="component" value="Unassembled WGS sequence"/>
</dbReference>
<name>A0AA43QFD7_9LECA</name>
<keyword evidence="2" id="KW-0812">Transmembrane</keyword>
<evidence type="ECO:0000313" key="3">
    <source>
        <dbReference type="EMBL" id="MDI1485545.1"/>
    </source>
</evidence>
<evidence type="ECO:0000256" key="2">
    <source>
        <dbReference type="SAM" id="Phobius"/>
    </source>
</evidence>
<protein>
    <recommendedName>
        <fullName evidence="5">Transmembrane protein</fullName>
    </recommendedName>
</protein>
<keyword evidence="2" id="KW-1133">Transmembrane helix</keyword>
<organism evidence="3 4">
    <name type="scientific">Ramalina farinacea</name>
    <dbReference type="NCBI Taxonomy" id="258253"/>
    <lineage>
        <taxon>Eukaryota</taxon>
        <taxon>Fungi</taxon>
        <taxon>Dikarya</taxon>
        <taxon>Ascomycota</taxon>
        <taxon>Pezizomycotina</taxon>
        <taxon>Lecanoromycetes</taxon>
        <taxon>OSLEUM clade</taxon>
        <taxon>Lecanoromycetidae</taxon>
        <taxon>Lecanorales</taxon>
        <taxon>Lecanorineae</taxon>
        <taxon>Ramalinaceae</taxon>
        <taxon>Ramalina</taxon>
    </lineage>
</organism>
<keyword evidence="2" id="KW-0472">Membrane</keyword>
<keyword evidence="4" id="KW-1185">Reference proteome</keyword>
<feature type="transmembrane region" description="Helical" evidence="2">
    <location>
        <begin position="241"/>
        <end position="265"/>
    </location>
</feature>
<feature type="region of interest" description="Disordered" evidence="1">
    <location>
        <begin position="271"/>
        <end position="323"/>
    </location>
</feature>
<sequence>MDPAEPATTISHPVPPSNSILRSNSGYTQRVNQSFSASSPSLPPVPASATRSAPSPSPPFSYQFQPTTLSPPLGQFFINTFLQAFGVAAAIAFGVFAVESVRQAEVANGYAAKALEQARVANEVAMLAICMSGNQTKGALLDGRLASLCAHVSAAGGGVVFPAAATAVFTGAVISSTGPMATTTAASDVPITSSAVASTTAASDVPITSSAVTRTTSVDVSAIPMATSGSSASQKSSPSTYAIIGAVCVTVGGVLIVGLIILCLAKRSNRRARTTPDSYRPSNADMKPTGERRQHGLPSLDRARKAKKSRMSTGENDSLGKERQGAMSRLWRWYRATFLDSTVHTSIS</sequence>
<feature type="region of interest" description="Disordered" evidence="1">
    <location>
        <begin position="1"/>
        <end position="64"/>
    </location>
</feature>
<dbReference type="AlphaFoldDB" id="A0AA43QFD7"/>
<proteinExistence type="predicted"/>
<gene>
    <name evidence="3" type="ORF">OHK93_000683</name>
</gene>
<evidence type="ECO:0000313" key="4">
    <source>
        <dbReference type="Proteomes" id="UP001161017"/>
    </source>
</evidence>
<reference evidence="3" key="1">
    <citation type="journal article" date="2023" name="Genome Biol. Evol.">
        <title>First Whole Genome Sequence and Flow Cytometry Genome Size Data for the Lichen-Forming Fungus Ramalina farinacea (Ascomycota).</title>
        <authorList>
            <person name="Llewellyn T."/>
            <person name="Mian S."/>
            <person name="Hill R."/>
            <person name="Leitch I.J."/>
            <person name="Gaya E."/>
        </authorList>
    </citation>
    <scope>NUCLEOTIDE SEQUENCE</scope>
    <source>
        <strain evidence="3">LIQ254RAFAR</strain>
    </source>
</reference>